<dbReference type="Proteomes" id="UP000515847">
    <property type="component" value="Chromosome"/>
</dbReference>
<dbReference type="RefSeq" id="WP_153802159.1">
    <property type="nucleotide sequence ID" value="NZ_CP045798.1"/>
</dbReference>
<dbReference type="EMBL" id="CP045798">
    <property type="protein sequence ID" value="QNB45854.1"/>
    <property type="molecule type" value="Genomic_DNA"/>
</dbReference>
<evidence type="ECO:0000313" key="1">
    <source>
        <dbReference type="EMBL" id="QNB45854.1"/>
    </source>
</evidence>
<dbReference type="KEGG" id="tfr:BR63_05705"/>
<proteinExistence type="predicted"/>
<gene>
    <name evidence="1" type="ORF">BR63_05705</name>
</gene>
<keyword evidence="2" id="KW-1185">Reference proteome</keyword>
<evidence type="ECO:0000313" key="2">
    <source>
        <dbReference type="Proteomes" id="UP000515847"/>
    </source>
</evidence>
<protein>
    <submittedName>
        <fullName evidence="1">Uncharacterized protein</fullName>
    </submittedName>
</protein>
<sequence length="52" mass="6366">MNAIEYNIRRRDIEYTEEQFKTPICQINIATGEGYNRIDEIWRYMHCEIIVI</sequence>
<accession>A0A7G6E1A0</accession>
<name>A0A7G6E1A0_THEFR</name>
<dbReference type="OrthoDB" id="373736at186802"/>
<dbReference type="AlphaFoldDB" id="A0A7G6E1A0"/>
<organism evidence="1 2">
    <name type="scientific">Thermanaerosceptrum fracticalcis</name>
    <dbReference type="NCBI Taxonomy" id="1712410"/>
    <lineage>
        <taxon>Bacteria</taxon>
        <taxon>Bacillati</taxon>
        <taxon>Bacillota</taxon>
        <taxon>Clostridia</taxon>
        <taxon>Eubacteriales</taxon>
        <taxon>Peptococcaceae</taxon>
        <taxon>Thermanaerosceptrum</taxon>
    </lineage>
</organism>
<reference evidence="1 2" key="1">
    <citation type="journal article" date="2019" name="Front. Microbiol.">
        <title>Thermoanaerosceptrum fracticalcis gen. nov. sp. nov., a Novel Fumarate-Fermenting Microorganism From a Deep Fractured Carbonate Aquifer of the US Great Basin.</title>
        <authorList>
            <person name="Hamilton-Brehm S.D."/>
            <person name="Stewart L.E."/>
            <person name="Zavarin M."/>
            <person name="Caldwell M."/>
            <person name="Lawson P.A."/>
            <person name="Onstott T.C."/>
            <person name="Grzymski J."/>
            <person name="Neveux I."/>
            <person name="Lollar B.S."/>
            <person name="Russell C.E."/>
            <person name="Moser D.P."/>
        </authorList>
    </citation>
    <scope>NUCLEOTIDE SEQUENCE [LARGE SCALE GENOMIC DNA]</scope>
    <source>
        <strain evidence="1 2">DRI-13</strain>
    </source>
</reference>